<name>A0A182EUQ2_ONCOC</name>
<reference evidence="1 2" key="2">
    <citation type="submission" date="2018-08" db="EMBL/GenBank/DDBJ databases">
        <authorList>
            <person name="Laetsch R D."/>
            <person name="Stevens L."/>
            <person name="Kumar S."/>
            <person name="Blaxter L. M."/>
        </authorList>
    </citation>
    <scope>NUCLEOTIDE SEQUENCE [LARGE SCALE GENOMIC DNA]</scope>
</reference>
<evidence type="ECO:0000313" key="1">
    <source>
        <dbReference type="EMBL" id="VDM97378.1"/>
    </source>
</evidence>
<keyword evidence="2" id="KW-1185">Reference proteome</keyword>
<dbReference type="Proteomes" id="UP000271087">
    <property type="component" value="Unassembled WGS sequence"/>
</dbReference>
<protein>
    <submittedName>
        <fullName evidence="3">C2H2-type domain-containing protein</fullName>
    </submittedName>
</protein>
<dbReference type="AlphaFoldDB" id="A0A182EUQ2"/>
<dbReference type="InterPro" id="IPR024855">
    <property type="entry name" value="UNC79"/>
</dbReference>
<dbReference type="PANTHER" id="PTHR21696:SF2">
    <property type="entry name" value="PROTEIN UNC-79 HOMOLOG"/>
    <property type="match status" value="1"/>
</dbReference>
<dbReference type="Pfam" id="PF14776">
    <property type="entry name" value="UNC-79"/>
    <property type="match status" value="1"/>
</dbReference>
<dbReference type="STRING" id="42157.A0A182EUQ2"/>
<dbReference type="EMBL" id="UYRW01009030">
    <property type="protein sequence ID" value="VDM97378.1"/>
    <property type="molecule type" value="Genomic_DNA"/>
</dbReference>
<evidence type="ECO:0000313" key="2">
    <source>
        <dbReference type="Proteomes" id="UP000271087"/>
    </source>
</evidence>
<sequence>GCESSKRFAIGICFSEDCIRSHQYVPLRLCQECFVALHSVNNTEHIKHYGMECAWGTDLERDVVEAIVKLLKETSANLEGLATEGKRPKWLRQLESGHTLGREIDKMADERRTLSHFGIWLLTTICPPIPEARPVCSS</sequence>
<dbReference type="OrthoDB" id="6270916at2759"/>
<dbReference type="WBParaSite" id="nOo.2.0.1.t11885-RA">
    <property type="protein sequence ID" value="nOo.2.0.1.t11885-RA"/>
    <property type="gene ID" value="nOo.2.0.1.g11885"/>
</dbReference>
<evidence type="ECO:0000313" key="3">
    <source>
        <dbReference type="WBParaSite" id="nOo.2.0.1.t11885-RA"/>
    </source>
</evidence>
<reference evidence="3" key="1">
    <citation type="submission" date="2016-06" db="UniProtKB">
        <authorList>
            <consortium name="WormBaseParasite"/>
        </authorList>
    </citation>
    <scope>IDENTIFICATION</scope>
</reference>
<gene>
    <name evidence="1" type="ORF">NOO_LOCUS11885</name>
</gene>
<organism evidence="3">
    <name type="scientific">Onchocerca ochengi</name>
    <name type="common">Filarial nematode worm</name>
    <dbReference type="NCBI Taxonomy" id="42157"/>
    <lineage>
        <taxon>Eukaryota</taxon>
        <taxon>Metazoa</taxon>
        <taxon>Ecdysozoa</taxon>
        <taxon>Nematoda</taxon>
        <taxon>Chromadorea</taxon>
        <taxon>Rhabditida</taxon>
        <taxon>Spirurina</taxon>
        <taxon>Spiruromorpha</taxon>
        <taxon>Filarioidea</taxon>
        <taxon>Onchocercidae</taxon>
        <taxon>Onchocerca</taxon>
    </lineage>
</organism>
<accession>A0A182EUQ2</accession>
<dbReference type="PANTHER" id="PTHR21696">
    <property type="entry name" value="PROTEIN UNC-79 HOMOLOG"/>
    <property type="match status" value="1"/>
</dbReference>
<proteinExistence type="predicted"/>